<evidence type="ECO:0000313" key="1">
    <source>
        <dbReference type="EMBL" id="MBS2547136.1"/>
    </source>
</evidence>
<reference evidence="1 2" key="1">
    <citation type="submission" date="2020-02" db="EMBL/GenBank/DDBJ databases">
        <title>Acidophilic actinobacteria isolated from forest soil.</title>
        <authorList>
            <person name="Golinska P."/>
        </authorList>
    </citation>
    <scope>NUCLEOTIDE SEQUENCE [LARGE SCALE GENOMIC DNA]</scope>
    <source>
        <strain evidence="1 2">NL8</strain>
    </source>
</reference>
<evidence type="ECO:0000313" key="2">
    <source>
        <dbReference type="Proteomes" id="UP000730482"/>
    </source>
</evidence>
<name>A0ABS5KM92_9ACTN</name>
<proteinExistence type="predicted"/>
<accession>A0ABS5KM92</accession>
<protein>
    <recommendedName>
        <fullName evidence="3">PRC-barrel domain containing protein</fullName>
    </recommendedName>
</protein>
<gene>
    <name evidence="1" type="ORF">KGQ19_09655</name>
</gene>
<dbReference type="RefSeq" id="WP_212008737.1">
    <property type="nucleotide sequence ID" value="NZ_JAAFYZ010000023.1"/>
</dbReference>
<evidence type="ECO:0008006" key="3">
    <source>
        <dbReference type="Google" id="ProtNLM"/>
    </source>
</evidence>
<comment type="caution">
    <text evidence="1">The sequence shown here is derived from an EMBL/GenBank/DDBJ whole genome shotgun (WGS) entry which is preliminary data.</text>
</comment>
<keyword evidence="2" id="KW-1185">Reference proteome</keyword>
<organism evidence="1 2">
    <name type="scientific">Catenulispora pinistramenti</name>
    <dbReference type="NCBI Taxonomy" id="2705254"/>
    <lineage>
        <taxon>Bacteria</taxon>
        <taxon>Bacillati</taxon>
        <taxon>Actinomycetota</taxon>
        <taxon>Actinomycetes</taxon>
        <taxon>Catenulisporales</taxon>
        <taxon>Catenulisporaceae</taxon>
        <taxon>Catenulispora</taxon>
    </lineage>
</organism>
<dbReference type="EMBL" id="JAAFYZ010000023">
    <property type="protein sequence ID" value="MBS2547136.1"/>
    <property type="molecule type" value="Genomic_DNA"/>
</dbReference>
<sequence length="61" mass="6408">MTTDTPFLIGAEVHSADGIVVGRLTRVVVDPVAKALTDADVPIPQSSITGCRWTSGITELE</sequence>
<dbReference type="Proteomes" id="UP000730482">
    <property type="component" value="Unassembled WGS sequence"/>
</dbReference>